<evidence type="ECO:0000313" key="8">
    <source>
        <dbReference type="Proteomes" id="UP000050794"/>
    </source>
</evidence>
<reference evidence="7 8" key="2">
    <citation type="submission" date="2018-11" db="EMBL/GenBank/DDBJ databases">
        <authorList>
            <consortium name="Pathogen Informatics"/>
        </authorList>
    </citation>
    <scope>NUCLEOTIDE SEQUENCE [LARGE SCALE GENOMIC DNA]</scope>
</reference>
<evidence type="ECO:0000256" key="2">
    <source>
        <dbReference type="ARBA" id="ARBA00022692"/>
    </source>
</evidence>
<dbReference type="Pfam" id="PF00664">
    <property type="entry name" value="ABC_membrane"/>
    <property type="match status" value="1"/>
</dbReference>
<evidence type="ECO:0000256" key="3">
    <source>
        <dbReference type="ARBA" id="ARBA00022989"/>
    </source>
</evidence>
<dbReference type="PANTHER" id="PTHR43394">
    <property type="entry name" value="ATP-DEPENDENT PERMEASE MDL1, MITOCHONDRIAL"/>
    <property type="match status" value="1"/>
</dbReference>
<comment type="subcellular location">
    <subcellularLocation>
        <location evidence="1">Membrane</location>
        <topology evidence="1">Multi-pass membrane protein</topology>
    </subcellularLocation>
</comment>
<dbReference type="EMBL" id="UYWY01022745">
    <property type="protein sequence ID" value="VDM46592.1"/>
    <property type="molecule type" value="Genomic_DNA"/>
</dbReference>
<proteinExistence type="predicted"/>
<keyword evidence="2 5" id="KW-0812">Transmembrane</keyword>
<feature type="transmembrane region" description="Helical" evidence="5">
    <location>
        <begin position="173"/>
        <end position="194"/>
    </location>
</feature>
<dbReference type="WBParaSite" id="TCNE_0001527201-mRNA-1">
    <property type="protein sequence ID" value="TCNE_0001527201-mRNA-1"/>
    <property type="gene ID" value="TCNE_0001527201"/>
</dbReference>
<dbReference type="InterPro" id="IPR011527">
    <property type="entry name" value="ABC1_TM_dom"/>
</dbReference>
<evidence type="ECO:0000259" key="6">
    <source>
        <dbReference type="PROSITE" id="PS50929"/>
    </source>
</evidence>
<dbReference type="Proteomes" id="UP000050794">
    <property type="component" value="Unassembled WGS sequence"/>
</dbReference>
<evidence type="ECO:0000256" key="4">
    <source>
        <dbReference type="ARBA" id="ARBA00023136"/>
    </source>
</evidence>
<feature type="domain" description="ABC transmembrane type-1" evidence="6">
    <location>
        <begin position="62"/>
        <end position="235"/>
    </location>
</feature>
<protein>
    <submittedName>
        <fullName evidence="9">ABC transmembrane type-1 domain-containing protein</fullName>
    </submittedName>
</protein>
<dbReference type="GO" id="GO:0015421">
    <property type="term" value="F:ABC-type oligopeptide transporter activity"/>
    <property type="evidence" value="ECO:0007669"/>
    <property type="project" value="TreeGrafter"/>
</dbReference>
<feature type="transmembrane region" description="Helical" evidence="5">
    <location>
        <begin position="141"/>
        <end position="161"/>
    </location>
</feature>
<evidence type="ECO:0000313" key="7">
    <source>
        <dbReference type="EMBL" id="VDM46592.1"/>
    </source>
</evidence>
<dbReference type="AlphaFoldDB" id="A0A183V3F1"/>
<feature type="transmembrane region" description="Helical" evidence="5">
    <location>
        <begin position="109"/>
        <end position="129"/>
    </location>
</feature>
<dbReference type="GO" id="GO:0005743">
    <property type="term" value="C:mitochondrial inner membrane"/>
    <property type="evidence" value="ECO:0007669"/>
    <property type="project" value="TreeGrafter"/>
</dbReference>
<keyword evidence="3 5" id="KW-1133">Transmembrane helix</keyword>
<dbReference type="GO" id="GO:0090374">
    <property type="term" value="P:oligopeptide export from mitochondrion"/>
    <property type="evidence" value="ECO:0007669"/>
    <property type="project" value="TreeGrafter"/>
</dbReference>
<dbReference type="Gene3D" id="1.20.1560.10">
    <property type="entry name" value="ABC transporter type 1, transmembrane domain"/>
    <property type="match status" value="2"/>
</dbReference>
<keyword evidence="8" id="KW-1185">Reference proteome</keyword>
<feature type="transmembrane region" description="Helical" evidence="5">
    <location>
        <begin position="59"/>
        <end position="81"/>
    </location>
</feature>
<dbReference type="SUPFAM" id="SSF90123">
    <property type="entry name" value="ABC transporter transmembrane region"/>
    <property type="match status" value="2"/>
</dbReference>
<sequence length="235" mass="26229">MDDNRKDSDDENAYEYEQSTLEKAINILLCRGDLAKEKFEAKPVTFLQLFRFASRNDKFLVAFAILLAFLCGIGLPMMNIIGGRMANVLIIYDKYVGNNEFWNAAYENVIIFAGVGVALGVVSYVQYVGNNEFWNAAYENVIIFAGVGVALGVVSYVQYVGNNEFWNAAYENVIIFAGVGVALGVVSYVQYICFKNASLNITRNTRSAYMKSLLRQDAAWFDTQKAGVITTQLNE</sequence>
<dbReference type="PROSITE" id="PS50929">
    <property type="entry name" value="ABC_TM1F"/>
    <property type="match status" value="1"/>
</dbReference>
<dbReference type="InterPro" id="IPR036640">
    <property type="entry name" value="ABC1_TM_sf"/>
</dbReference>
<gene>
    <name evidence="7" type="ORF">TCNE_LOCUS15271</name>
</gene>
<dbReference type="InterPro" id="IPR039421">
    <property type="entry name" value="Type_1_exporter"/>
</dbReference>
<keyword evidence="4 5" id="KW-0472">Membrane</keyword>
<name>A0A183V3F1_TOXCA</name>
<accession>A0A183V3F1</accession>
<reference evidence="9" key="1">
    <citation type="submission" date="2016-06" db="UniProtKB">
        <authorList>
            <consortium name="WormBaseParasite"/>
        </authorList>
    </citation>
    <scope>IDENTIFICATION</scope>
</reference>
<evidence type="ECO:0000256" key="1">
    <source>
        <dbReference type="ARBA" id="ARBA00004141"/>
    </source>
</evidence>
<dbReference type="GO" id="GO:0005524">
    <property type="term" value="F:ATP binding"/>
    <property type="evidence" value="ECO:0007669"/>
    <property type="project" value="InterPro"/>
</dbReference>
<dbReference type="PANTHER" id="PTHR43394:SF18">
    <property type="entry name" value="ABC TRANSPORTER B FAMILY MEMBER 11-LIKE"/>
    <property type="match status" value="1"/>
</dbReference>
<organism evidence="8 9">
    <name type="scientific">Toxocara canis</name>
    <name type="common">Canine roundworm</name>
    <dbReference type="NCBI Taxonomy" id="6265"/>
    <lineage>
        <taxon>Eukaryota</taxon>
        <taxon>Metazoa</taxon>
        <taxon>Ecdysozoa</taxon>
        <taxon>Nematoda</taxon>
        <taxon>Chromadorea</taxon>
        <taxon>Rhabditida</taxon>
        <taxon>Spirurina</taxon>
        <taxon>Ascaridomorpha</taxon>
        <taxon>Ascaridoidea</taxon>
        <taxon>Toxocaridae</taxon>
        <taxon>Toxocara</taxon>
    </lineage>
</organism>
<evidence type="ECO:0000313" key="9">
    <source>
        <dbReference type="WBParaSite" id="TCNE_0001527201-mRNA-1"/>
    </source>
</evidence>
<evidence type="ECO:0000256" key="5">
    <source>
        <dbReference type="SAM" id="Phobius"/>
    </source>
</evidence>